<feature type="region of interest" description="Disordered" evidence="1">
    <location>
        <begin position="352"/>
        <end position="430"/>
    </location>
</feature>
<reference evidence="4" key="1">
    <citation type="journal article" date="2021" name="PeerJ">
        <title>Extensive microbial diversity within the chicken gut microbiome revealed by metagenomics and culture.</title>
        <authorList>
            <person name="Gilroy R."/>
            <person name="Ravi A."/>
            <person name="Getino M."/>
            <person name="Pursley I."/>
            <person name="Horton D.L."/>
            <person name="Alikhan N.F."/>
            <person name="Baker D."/>
            <person name="Gharbi K."/>
            <person name="Hall N."/>
            <person name="Watson M."/>
            <person name="Adriaenssens E.M."/>
            <person name="Foster-Nyarko E."/>
            <person name="Jarju S."/>
            <person name="Secka A."/>
            <person name="Antonio M."/>
            <person name="Oren A."/>
            <person name="Chaudhuri R.R."/>
            <person name="La Ragione R."/>
            <person name="Hildebrand F."/>
            <person name="Pallen M.J."/>
        </authorList>
    </citation>
    <scope>NUCLEOTIDE SEQUENCE</scope>
    <source>
        <strain evidence="4">ChiSxjej3B15-1167</strain>
    </source>
</reference>
<dbReference type="Gene3D" id="3.10.50.40">
    <property type="match status" value="1"/>
</dbReference>
<dbReference type="GO" id="GO:0003755">
    <property type="term" value="F:peptidyl-prolyl cis-trans isomerase activity"/>
    <property type="evidence" value="ECO:0007669"/>
    <property type="project" value="InterPro"/>
</dbReference>
<feature type="domain" description="PpiC" evidence="3">
    <location>
        <begin position="204"/>
        <end position="300"/>
    </location>
</feature>
<accession>A0A9D1X3C9</accession>
<dbReference type="InterPro" id="IPR046357">
    <property type="entry name" value="PPIase_dom_sf"/>
</dbReference>
<evidence type="ECO:0000256" key="2">
    <source>
        <dbReference type="SAM" id="SignalP"/>
    </source>
</evidence>
<dbReference type="InterPro" id="IPR027304">
    <property type="entry name" value="Trigger_fact/SurA_dom_sf"/>
</dbReference>
<keyword evidence="4" id="KW-0413">Isomerase</keyword>
<dbReference type="InterPro" id="IPR000297">
    <property type="entry name" value="PPIase_PpiC"/>
</dbReference>
<comment type="caution">
    <text evidence="4">The sequence shown here is derived from an EMBL/GenBank/DDBJ whole genome shotgun (WGS) entry which is preliminary data.</text>
</comment>
<feature type="signal peptide" evidence="2">
    <location>
        <begin position="1"/>
        <end position="28"/>
    </location>
</feature>
<dbReference type="PROSITE" id="PS51257">
    <property type="entry name" value="PROKAR_LIPOPROTEIN"/>
    <property type="match status" value="1"/>
</dbReference>
<feature type="compositionally biased region" description="Low complexity" evidence="1">
    <location>
        <begin position="356"/>
        <end position="430"/>
    </location>
</feature>
<dbReference type="Pfam" id="PF13145">
    <property type="entry name" value="Rotamase_2"/>
    <property type="match status" value="1"/>
</dbReference>
<protein>
    <submittedName>
        <fullName evidence="4">Peptidyl-prolyl cis-trans isomerase</fullName>
    </submittedName>
</protein>
<dbReference type="SUPFAM" id="SSF54534">
    <property type="entry name" value="FKBP-like"/>
    <property type="match status" value="1"/>
</dbReference>
<keyword evidence="2" id="KW-0732">Signal</keyword>
<evidence type="ECO:0000313" key="4">
    <source>
        <dbReference type="EMBL" id="HIX71826.1"/>
    </source>
</evidence>
<proteinExistence type="predicted"/>
<name>A0A9D1X3C9_9FIRM</name>
<evidence type="ECO:0000256" key="1">
    <source>
        <dbReference type="SAM" id="MobiDB-lite"/>
    </source>
</evidence>
<feature type="chain" id="PRO_5039402162" evidence="2">
    <location>
        <begin position="29"/>
        <end position="430"/>
    </location>
</feature>
<dbReference type="EMBL" id="DXEQ01000065">
    <property type="protein sequence ID" value="HIX71826.1"/>
    <property type="molecule type" value="Genomic_DNA"/>
</dbReference>
<sequence>MRHNTKRLAAAALTAVLAVGMMTGCGNSGGKGEVTQNGNETLFTYDGVDVPLKKAWIYGKMTAAQYEASYANYFGDNFWTMDMGTDDEGNATTFEDYAKEQIIARIKQIIVLNNHAEEAGASLSEEEEEQCAEYAAAFAEDASGAEILAECGASEDDMTEIYEENALAAKVQEYMVKDTDTNVSDDEARETTISRVVFATTTTDDEGKTVEMSEEEKAQVLSRAQAALDKLKAGTDIADIAEEQEYTNTSETFAAGESEEGEAFEKLLATMKDGDITQEVQECDNGYVIARLDAYTDAEATESNRESIISERQQTKFSEVYDGWTEELEADWNYEEDVNQELWAELILHEEESTAEEGTTATAPAADTTAASTEAGAADTTAASTEAGAADTTAASTEAGAADTTAASTEAGAADTTAASTEAATDAAAQ</sequence>
<organism evidence="4 5">
    <name type="scientific">Candidatus Anaerobutyricum stercoripullorum</name>
    <dbReference type="NCBI Taxonomy" id="2838456"/>
    <lineage>
        <taxon>Bacteria</taxon>
        <taxon>Bacillati</taxon>
        <taxon>Bacillota</taxon>
        <taxon>Clostridia</taxon>
        <taxon>Lachnospirales</taxon>
        <taxon>Lachnospiraceae</taxon>
        <taxon>Anaerobutyricum</taxon>
    </lineage>
</organism>
<dbReference type="SUPFAM" id="SSF109998">
    <property type="entry name" value="Triger factor/SurA peptide-binding domain-like"/>
    <property type="match status" value="1"/>
</dbReference>
<reference evidence="4" key="2">
    <citation type="submission" date="2021-04" db="EMBL/GenBank/DDBJ databases">
        <authorList>
            <person name="Gilroy R."/>
        </authorList>
    </citation>
    <scope>NUCLEOTIDE SEQUENCE</scope>
    <source>
        <strain evidence="4">ChiSxjej3B15-1167</strain>
    </source>
</reference>
<dbReference type="Proteomes" id="UP000886805">
    <property type="component" value="Unassembled WGS sequence"/>
</dbReference>
<evidence type="ECO:0000259" key="3">
    <source>
        <dbReference type="Pfam" id="PF13145"/>
    </source>
</evidence>
<dbReference type="AlphaFoldDB" id="A0A9D1X3C9"/>
<evidence type="ECO:0000313" key="5">
    <source>
        <dbReference type="Proteomes" id="UP000886805"/>
    </source>
</evidence>
<gene>
    <name evidence="4" type="ORF">H9849_02265</name>
</gene>